<feature type="compositionally biased region" description="Basic and acidic residues" evidence="1">
    <location>
        <begin position="256"/>
        <end position="267"/>
    </location>
</feature>
<protein>
    <submittedName>
        <fullName evidence="2">Uncharacterized protein</fullName>
    </submittedName>
</protein>
<feature type="compositionally biased region" description="Basic and acidic residues" evidence="1">
    <location>
        <begin position="230"/>
        <end position="242"/>
    </location>
</feature>
<feature type="compositionally biased region" description="Basic and acidic residues" evidence="1">
    <location>
        <begin position="287"/>
        <end position="298"/>
    </location>
</feature>
<reference evidence="2 3" key="1">
    <citation type="submission" date="2024-11" db="EMBL/GenBank/DDBJ databases">
        <title>A near-complete genome assembly of Cinchona calisaya.</title>
        <authorList>
            <person name="Lian D.C."/>
            <person name="Zhao X.W."/>
            <person name="Wei L."/>
        </authorList>
    </citation>
    <scope>NUCLEOTIDE SEQUENCE [LARGE SCALE GENOMIC DNA]</scope>
    <source>
        <tissue evidence="2">Nenye</tissue>
    </source>
</reference>
<proteinExistence type="predicted"/>
<evidence type="ECO:0000313" key="3">
    <source>
        <dbReference type="Proteomes" id="UP001630127"/>
    </source>
</evidence>
<feature type="region of interest" description="Disordered" evidence="1">
    <location>
        <begin position="214"/>
        <end position="327"/>
    </location>
</feature>
<gene>
    <name evidence="2" type="ORF">ACH5RR_010397</name>
</gene>
<evidence type="ECO:0000256" key="1">
    <source>
        <dbReference type="SAM" id="MobiDB-lite"/>
    </source>
</evidence>
<feature type="compositionally biased region" description="Basic residues" evidence="1">
    <location>
        <begin position="243"/>
        <end position="255"/>
    </location>
</feature>
<comment type="caution">
    <text evidence="2">The sequence shown here is derived from an EMBL/GenBank/DDBJ whole genome shotgun (WGS) entry which is preliminary data.</text>
</comment>
<name>A0ABD3AIT9_9GENT</name>
<sequence length="603" mass="67953">MSRCFPFPPPGYENKARPDGDANLLIKENHKDKKQKKDKEKEKKERRDKDKERSSEKNREKKERKHKHRDKKDKNRDKEEKKASEDKKIVAFSDHQNRENLGKAGTKVGENSRFLLELGKKVKNDDGANEMQIIERISATDISPKLPGEALEHNLGIFTEGIQKFVGKREENRIPDEQSVRVNAIGLANGFVSILPAKDKKFVGGIYQEGKVMEKQKERKDTNKQNNSDVRGDKQKDGDREKKSKSKDKRRKKEKKEKEKAKEEKVDLSSPILSKLRESGNNTVYNKNDRGSYLKDSKANNGTLSKRKEPEMDGFLNGNEIQNNKLPRPISSSHQVIQIGSKMDTSNSSIQFALKEATVQKHKSSTKGSSSVSVFENGRTSETRQTAINLASERQEAVSNHNKANDGFSLKPALGHGTCQTVMSSADMEHRLVTNHTLDKKVSTSQTVVENGRKLESSQSNLTAAERQEAVFKPKFSDRDSRINDSQGPELDERASRINGVVELKSPSASLRSPTAPGQLQEIVETCVKPPHPDTKFLSEILSVPKVEWSDVDGQSWLFSSEDHTAKKPKKVSTMIEESKQVWSQVLQIESADVTALPYVIPY</sequence>
<feature type="compositionally biased region" description="Basic residues" evidence="1">
    <location>
        <begin position="62"/>
        <end position="71"/>
    </location>
</feature>
<feature type="region of interest" description="Disordered" evidence="1">
    <location>
        <begin position="1"/>
        <end position="89"/>
    </location>
</feature>
<accession>A0ABD3AIT9</accession>
<feature type="compositionally biased region" description="Basic and acidic residues" evidence="1">
    <location>
        <begin position="27"/>
        <end position="61"/>
    </location>
</feature>
<dbReference type="PANTHER" id="PTHR34660">
    <property type="entry name" value="MYB-LIKE PROTEIN X"/>
    <property type="match status" value="1"/>
</dbReference>
<feature type="compositionally biased region" description="Basic and acidic residues" evidence="1">
    <location>
        <begin position="72"/>
        <end position="89"/>
    </location>
</feature>
<dbReference type="PANTHER" id="PTHR34660:SF21">
    <property type="entry name" value="MYB-LIKE PROTEIN X ISOFORM X2"/>
    <property type="match status" value="1"/>
</dbReference>
<feature type="compositionally biased region" description="Pro residues" evidence="1">
    <location>
        <begin position="1"/>
        <end position="11"/>
    </location>
</feature>
<evidence type="ECO:0000313" key="2">
    <source>
        <dbReference type="EMBL" id="KAL3531075.1"/>
    </source>
</evidence>
<dbReference type="AlphaFoldDB" id="A0ABD3AIT9"/>
<dbReference type="Proteomes" id="UP001630127">
    <property type="component" value="Unassembled WGS sequence"/>
</dbReference>
<dbReference type="EMBL" id="JBJUIK010000004">
    <property type="protein sequence ID" value="KAL3531075.1"/>
    <property type="molecule type" value="Genomic_DNA"/>
</dbReference>
<organism evidence="2 3">
    <name type="scientific">Cinchona calisaya</name>
    <dbReference type="NCBI Taxonomy" id="153742"/>
    <lineage>
        <taxon>Eukaryota</taxon>
        <taxon>Viridiplantae</taxon>
        <taxon>Streptophyta</taxon>
        <taxon>Embryophyta</taxon>
        <taxon>Tracheophyta</taxon>
        <taxon>Spermatophyta</taxon>
        <taxon>Magnoliopsida</taxon>
        <taxon>eudicotyledons</taxon>
        <taxon>Gunneridae</taxon>
        <taxon>Pentapetalae</taxon>
        <taxon>asterids</taxon>
        <taxon>lamiids</taxon>
        <taxon>Gentianales</taxon>
        <taxon>Rubiaceae</taxon>
        <taxon>Cinchonoideae</taxon>
        <taxon>Cinchoneae</taxon>
        <taxon>Cinchona</taxon>
    </lineage>
</organism>
<keyword evidence="3" id="KW-1185">Reference proteome</keyword>
<feature type="compositionally biased region" description="Basic and acidic residues" evidence="1">
    <location>
        <begin position="214"/>
        <end position="223"/>
    </location>
</feature>